<sequence>MKITELTNEQLEQLKPYIDTVLVPIGTVGGEPAAERFAQDLWEVRQIASAIEQRIAGRLYLFPEVVFGGAGNDSLFSDYLYHLVLTCKDFGADKAVLLYRQESVCQAVEQSALRLRERQFQTLAVSVLNRTEQQIVDQIVALWQNQN</sequence>
<dbReference type="InterPro" id="IPR019615">
    <property type="entry name" value="DUF2487"/>
</dbReference>
<accession>A0A7I8DA57</accession>
<gene>
    <name evidence="1" type="ORF">skT53_03950</name>
</gene>
<dbReference type="RefSeq" id="WP_200759539.1">
    <property type="nucleotide sequence ID" value="NZ_AP023366.1"/>
</dbReference>
<name>A0A7I8DA57_9BACL</name>
<dbReference type="EMBL" id="AP023366">
    <property type="protein sequence ID" value="BCJ85410.1"/>
    <property type="molecule type" value="Genomic_DNA"/>
</dbReference>
<dbReference type="KEGG" id="eff:skT53_03950"/>
<keyword evidence="2" id="KW-1185">Reference proteome</keyword>
<organism evidence="1 2">
    <name type="scientific">Effusibacillus dendaii</name>
    <dbReference type="NCBI Taxonomy" id="2743772"/>
    <lineage>
        <taxon>Bacteria</taxon>
        <taxon>Bacillati</taxon>
        <taxon>Bacillota</taxon>
        <taxon>Bacilli</taxon>
        <taxon>Bacillales</taxon>
        <taxon>Alicyclobacillaceae</taxon>
        <taxon>Effusibacillus</taxon>
    </lineage>
</organism>
<evidence type="ECO:0000313" key="1">
    <source>
        <dbReference type="EMBL" id="BCJ85410.1"/>
    </source>
</evidence>
<dbReference type="Pfam" id="PF10673">
    <property type="entry name" value="DUF2487"/>
    <property type="match status" value="1"/>
</dbReference>
<evidence type="ECO:0008006" key="3">
    <source>
        <dbReference type="Google" id="ProtNLM"/>
    </source>
</evidence>
<reference evidence="1 2" key="1">
    <citation type="submission" date="2020-08" db="EMBL/GenBank/DDBJ databases">
        <title>Complete Genome Sequence of Effusibacillus dendaii Strain skT53, Isolated from Farmland soil.</title>
        <authorList>
            <person name="Konishi T."/>
            <person name="Kawasaki H."/>
        </authorList>
    </citation>
    <scope>NUCLEOTIDE SEQUENCE [LARGE SCALE GENOMIC DNA]</scope>
    <source>
        <strain evidence="2">skT53</strain>
    </source>
</reference>
<proteinExistence type="predicted"/>
<dbReference type="AlphaFoldDB" id="A0A7I8DA57"/>
<protein>
    <recommendedName>
        <fullName evidence="3">DUF2487 family protein</fullName>
    </recommendedName>
</protein>
<dbReference type="Proteomes" id="UP000593802">
    <property type="component" value="Chromosome"/>
</dbReference>
<evidence type="ECO:0000313" key="2">
    <source>
        <dbReference type="Proteomes" id="UP000593802"/>
    </source>
</evidence>